<proteinExistence type="predicted"/>
<keyword evidence="1" id="KW-0812">Transmembrane</keyword>
<reference evidence="4" key="3">
    <citation type="submission" date="2023-10" db="EMBL/GenBank/DDBJ databases">
        <title>Genome of Potential pathogenic bacteria in Crohn's disease.</title>
        <authorList>
            <person name="Rodriguez-Palacios A."/>
        </authorList>
    </citation>
    <scope>NUCLEOTIDE SEQUENCE</scope>
    <source>
        <strain evidence="4">CavFT-hAR50</strain>
    </source>
</reference>
<dbReference type="InterPro" id="IPR049458">
    <property type="entry name" value="EpsG-like"/>
</dbReference>
<keyword evidence="1" id="KW-0472">Membrane</keyword>
<reference evidence="5 6" key="1">
    <citation type="submission" date="2018-08" db="EMBL/GenBank/DDBJ databases">
        <title>A genome reference for cultivated species of the human gut microbiota.</title>
        <authorList>
            <person name="Zou Y."/>
            <person name="Xue W."/>
            <person name="Luo G."/>
        </authorList>
    </citation>
    <scope>NUCLEOTIDE SEQUENCE [LARGE SCALE GENOMIC DNA]</scope>
    <source>
        <strain evidence="5 6">AF28-11</strain>
    </source>
</reference>
<dbReference type="Proteomes" id="UP000283680">
    <property type="component" value="Unassembled WGS sequence"/>
</dbReference>
<evidence type="ECO:0000256" key="1">
    <source>
        <dbReference type="SAM" id="Phobius"/>
    </source>
</evidence>
<evidence type="ECO:0000313" key="6">
    <source>
        <dbReference type="Proteomes" id="UP000283680"/>
    </source>
</evidence>
<evidence type="ECO:0000313" key="3">
    <source>
        <dbReference type="EMBL" id="MDC1900782.1"/>
    </source>
</evidence>
<reference evidence="2" key="2">
    <citation type="submission" date="2022-10" db="EMBL/GenBank/DDBJ databases">
        <title>Human gut microbiome strain richness.</title>
        <authorList>
            <person name="Chen-Liaw A."/>
        </authorList>
    </citation>
    <scope>NUCLEOTIDE SEQUENCE</scope>
    <source>
        <strain evidence="3">1001713st1_F9_1001713B170221_170320</strain>
        <strain evidence="2">BSD2780061687st1_G10_BSD2780061687b_171204</strain>
    </source>
</reference>
<accession>A0A412B933</accession>
<feature type="transmembrane region" description="Helical" evidence="1">
    <location>
        <begin position="112"/>
        <end position="130"/>
    </location>
</feature>
<feature type="transmembrane region" description="Helical" evidence="1">
    <location>
        <begin position="237"/>
        <end position="256"/>
    </location>
</feature>
<gene>
    <name evidence="5" type="ORF">DWY92_13765</name>
    <name evidence="3" type="ORF">POZ10_09130</name>
    <name evidence="2" type="ORF">POZ22_09350</name>
    <name evidence="4" type="ORF">RVH16_15310</name>
</gene>
<evidence type="ECO:0000313" key="2">
    <source>
        <dbReference type="EMBL" id="MDC1854982.1"/>
    </source>
</evidence>
<feature type="transmembrane region" description="Helical" evidence="1">
    <location>
        <begin position="317"/>
        <end position="335"/>
    </location>
</feature>
<feature type="transmembrane region" description="Helical" evidence="1">
    <location>
        <begin position="292"/>
        <end position="310"/>
    </location>
</feature>
<dbReference type="Proteomes" id="UP001222603">
    <property type="component" value="Unassembled WGS sequence"/>
</dbReference>
<organism evidence="5 6">
    <name type="scientific">Bacteroides uniformis</name>
    <dbReference type="NCBI Taxonomy" id="820"/>
    <lineage>
        <taxon>Bacteria</taxon>
        <taxon>Pseudomonadati</taxon>
        <taxon>Bacteroidota</taxon>
        <taxon>Bacteroidia</taxon>
        <taxon>Bacteroidales</taxon>
        <taxon>Bacteroidaceae</taxon>
        <taxon>Bacteroides</taxon>
    </lineage>
</organism>
<sequence>MFLYFIPPILLYIGQISFKRSNAYYCFCVLYIVFFLCFGYMCGSDWRNYEMYYEGIDSTNLILYLLRMEPGYVLLMYLSKILGIGFWEFAIFFKCVLCIVSIHLINKYAGEKFRYIGLIFYFTWFAYYLYIDAPFRNSIAAMLFLLSIPLLEKRKTFLYFCMAVLAFSIHTTAIFMVPLYWIYTWNLSMKKCIFLYVLTSVIFLDQNVILSLFSSLFSWHPIIYRKLLNYSGTTSNLVSLGYIYHIFFLVLFLYSKSYIETKIWNGRLVFNFAFINFLLYRIGLTFLMGNRFMLYISVFYCVGLSVFIVFLNKRSKLIYTTCVVLFSIFIISRYLSRDSRYVPYSNYLYYSLFVGHPSYEYRDQYNDSHSPYEPMKSFEENYGK</sequence>
<dbReference type="EMBL" id="JAQNSI010000258">
    <property type="protein sequence ID" value="MDC1900782.1"/>
    <property type="molecule type" value="Genomic_DNA"/>
</dbReference>
<dbReference type="EMBL" id="JAWDEU010000002">
    <property type="protein sequence ID" value="MDU0246068.1"/>
    <property type="molecule type" value="Genomic_DNA"/>
</dbReference>
<name>A0A412B933_BACUN</name>
<feature type="transmembrane region" description="Helical" evidence="1">
    <location>
        <begin position="157"/>
        <end position="181"/>
    </location>
</feature>
<feature type="transmembrane region" description="Helical" evidence="1">
    <location>
        <begin position="86"/>
        <end position="106"/>
    </location>
</feature>
<evidence type="ECO:0000313" key="5">
    <source>
        <dbReference type="EMBL" id="RGQ49662.1"/>
    </source>
</evidence>
<evidence type="ECO:0000313" key="4">
    <source>
        <dbReference type="EMBL" id="MDU0246068.1"/>
    </source>
</evidence>
<feature type="transmembrane region" description="Helical" evidence="1">
    <location>
        <begin position="21"/>
        <end position="41"/>
    </location>
</feature>
<protein>
    <submittedName>
        <fullName evidence="5">EpsG family protein</fullName>
    </submittedName>
</protein>
<keyword evidence="1" id="KW-1133">Transmembrane helix</keyword>
<dbReference type="EMBL" id="JAQNSB010000012">
    <property type="protein sequence ID" value="MDC1854982.1"/>
    <property type="molecule type" value="Genomic_DNA"/>
</dbReference>
<feature type="transmembrane region" description="Helical" evidence="1">
    <location>
        <begin position="268"/>
        <end position="286"/>
    </location>
</feature>
<dbReference type="AlphaFoldDB" id="A0A412B933"/>
<dbReference type="RefSeq" id="WP_117964465.1">
    <property type="nucleotide sequence ID" value="NZ_CAXSUA010000006.1"/>
</dbReference>
<dbReference type="Proteomes" id="UP001214113">
    <property type="component" value="Unassembled WGS sequence"/>
</dbReference>
<comment type="caution">
    <text evidence="5">The sequence shown here is derived from an EMBL/GenBank/DDBJ whole genome shotgun (WGS) entry which is preliminary data.</text>
</comment>
<dbReference type="Pfam" id="PF14897">
    <property type="entry name" value="EpsG"/>
    <property type="match status" value="1"/>
</dbReference>
<dbReference type="EMBL" id="QRTH01000007">
    <property type="protein sequence ID" value="RGQ49662.1"/>
    <property type="molecule type" value="Genomic_DNA"/>
</dbReference>
<feature type="transmembrane region" description="Helical" evidence="1">
    <location>
        <begin position="193"/>
        <end position="217"/>
    </location>
</feature>
<dbReference type="Proteomes" id="UP001181247">
    <property type="component" value="Unassembled WGS sequence"/>
</dbReference>